<evidence type="ECO:0000313" key="1">
    <source>
        <dbReference type="EMBL" id="SNR76507.1"/>
    </source>
</evidence>
<gene>
    <name evidence="1" type="ORF">SAMN06265376_102485</name>
</gene>
<dbReference type="OrthoDB" id="1261979at2"/>
<organism evidence="1 2">
    <name type="scientific">Dokdonia pacifica</name>
    <dbReference type="NCBI Taxonomy" id="1627892"/>
    <lineage>
        <taxon>Bacteria</taxon>
        <taxon>Pseudomonadati</taxon>
        <taxon>Bacteroidota</taxon>
        <taxon>Flavobacteriia</taxon>
        <taxon>Flavobacteriales</taxon>
        <taxon>Flavobacteriaceae</taxon>
        <taxon>Dokdonia</taxon>
    </lineage>
</organism>
<dbReference type="EMBL" id="FZNY01000002">
    <property type="protein sequence ID" value="SNR76507.1"/>
    <property type="molecule type" value="Genomic_DNA"/>
</dbReference>
<dbReference type="RefSeq" id="WP_089371226.1">
    <property type="nucleotide sequence ID" value="NZ_BMEP01000001.1"/>
</dbReference>
<name>A0A238YZJ4_9FLAO</name>
<protein>
    <submittedName>
        <fullName evidence="1">Uncharacterized protein</fullName>
    </submittedName>
</protein>
<dbReference type="Proteomes" id="UP000198379">
    <property type="component" value="Unassembled WGS sequence"/>
</dbReference>
<dbReference type="AlphaFoldDB" id="A0A238YZJ4"/>
<proteinExistence type="predicted"/>
<evidence type="ECO:0000313" key="2">
    <source>
        <dbReference type="Proteomes" id="UP000198379"/>
    </source>
</evidence>
<accession>A0A238YZJ4</accession>
<keyword evidence="2" id="KW-1185">Reference proteome</keyword>
<reference evidence="1 2" key="1">
    <citation type="submission" date="2017-06" db="EMBL/GenBank/DDBJ databases">
        <authorList>
            <person name="Kim H.J."/>
            <person name="Triplett B.A."/>
        </authorList>
    </citation>
    <scope>NUCLEOTIDE SEQUENCE [LARGE SCALE GENOMIC DNA]</scope>
    <source>
        <strain evidence="1 2">DSM 25597</strain>
    </source>
</reference>
<sequence length="146" mass="16303">MNTQTIVQSDFTTKIASKAIQGDKVLNSSLGANKVTSTFLPNPFNVSVTKDANFPIIKFRFNVYIDANYINAKKNPALNFMVNAANTKFCLEYDYPEETPDYVYEYTIIAEYSCTSLQVNDEVTIYLMDIDPITSSGKKATVQPPA</sequence>